<dbReference type="AlphaFoldDB" id="A0AAD7BSU4"/>
<name>A0AAD7BSU4_MYCRO</name>
<dbReference type="Proteomes" id="UP001221757">
    <property type="component" value="Unassembled WGS sequence"/>
</dbReference>
<comment type="caution">
    <text evidence="1">The sequence shown here is derived from an EMBL/GenBank/DDBJ whole genome shotgun (WGS) entry which is preliminary data.</text>
</comment>
<protein>
    <submittedName>
        <fullName evidence="1">Uncharacterized protein</fullName>
    </submittedName>
</protein>
<keyword evidence="2" id="KW-1185">Reference proteome</keyword>
<dbReference type="EMBL" id="JARKIE010000537">
    <property type="protein sequence ID" value="KAJ7629596.1"/>
    <property type="molecule type" value="Genomic_DNA"/>
</dbReference>
<evidence type="ECO:0000313" key="2">
    <source>
        <dbReference type="Proteomes" id="UP001221757"/>
    </source>
</evidence>
<accession>A0AAD7BSU4</accession>
<organism evidence="1 2">
    <name type="scientific">Mycena rosella</name>
    <name type="common">Pink bonnet</name>
    <name type="synonym">Agaricus rosellus</name>
    <dbReference type="NCBI Taxonomy" id="1033263"/>
    <lineage>
        <taxon>Eukaryota</taxon>
        <taxon>Fungi</taxon>
        <taxon>Dikarya</taxon>
        <taxon>Basidiomycota</taxon>
        <taxon>Agaricomycotina</taxon>
        <taxon>Agaricomycetes</taxon>
        <taxon>Agaricomycetidae</taxon>
        <taxon>Agaricales</taxon>
        <taxon>Marasmiineae</taxon>
        <taxon>Mycenaceae</taxon>
        <taxon>Mycena</taxon>
    </lineage>
</organism>
<reference evidence="1" key="1">
    <citation type="submission" date="2023-03" db="EMBL/GenBank/DDBJ databases">
        <title>Massive genome expansion in bonnet fungi (Mycena s.s.) driven by repeated elements and novel gene families across ecological guilds.</title>
        <authorList>
            <consortium name="Lawrence Berkeley National Laboratory"/>
            <person name="Harder C.B."/>
            <person name="Miyauchi S."/>
            <person name="Viragh M."/>
            <person name="Kuo A."/>
            <person name="Thoen E."/>
            <person name="Andreopoulos B."/>
            <person name="Lu D."/>
            <person name="Skrede I."/>
            <person name="Drula E."/>
            <person name="Henrissat B."/>
            <person name="Morin E."/>
            <person name="Kohler A."/>
            <person name="Barry K."/>
            <person name="LaButti K."/>
            <person name="Morin E."/>
            <person name="Salamov A."/>
            <person name="Lipzen A."/>
            <person name="Mereny Z."/>
            <person name="Hegedus B."/>
            <person name="Baldrian P."/>
            <person name="Stursova M."/>
            <person name="Weitz H."/>
            <person name="Taylor A."/>
            <person name="Grigoriev I.V."/>
            <person name="Nagy L.G."/>
            <person name="Martin F."/>
            <person name="Kauserud H."/>
        </authorList>
    </citation>
    <scope>NUCLEOTIDE SEQUENCE</scope>
    <source>
        <strain evidence="1">CBHHK067</strain>
    </source>
</reference>
<gene>
    <name evidence="1" type="ORF">B0H17DRAFT_1150524</name>
</gene>
<proteinExistence type="predicted"/>
<sequence>MKDEAIIRHILYASLASLRARAASRGVDRDRERLAPLLARQRQLRARAAAGNHKGPVRRLTHNPSVSQGARACFGSAPAGVGTTAGVDARERFVQLLENYASSRPSGPNPFSVASKERRLRTWTEQRAMAELQVPRAPPPQCAHLYLLSPPVLLNTSSCRFFPPRQTTDAVCAEYTHDPRVESLASAGAPFSLPEAHVLYLPAQCLRSLSFSTKLTLQL</sequence>
<evidence type="ECO:0000313" key="1">
    <source>
        <dbReference type="EMBL" id="KAJ7629596.1"/>
    </source>
</evidence>